<keyword evidence="1" id="KW-0812">Transmembrane</keyword>
<feature type="transmembrane region" description="Helical" evidence="1">
    <location>
        <begin position="135"/>
        <end position="153"/>
    </location>
</feature>
<name>A0A369KT99_9BACT</name>
<reference evidence="3" key="1">
    <citation type="submission" date="2018-04" db="EMBL/GenBank/DDBJ databases">
        <title>Draft genome sequence of the Candidatus Spirobacillus cienkowskii, a pathogen of freshwater Daphnia species, reconstructed from hemolymph metagenomic reads.</title>
        <authorList>
            <person name="Bresciani L."/>
            <person name="Lemos L.N."/>
            <person name="Wale N."/>
            <person name="Lin J.Y."/>
            <person name="Fernandes G.R."/>
            <person name="Duffy M.A."/>
            <person name="Rodrigues J.M."/>
        </authorList>
    </citation>
    <scope>NUCLEOTIDE SEQUENCE [LARGE SCALE GENOMIC DNA]</scope>
    <source>
        <strain evidence="3">Binning01</strain>
    </source>
</reference>
<dbReference type="Proteomes" id="UP000253934">
    <property type="component" value="Unassembled WGS sequence"/>
</dbReference>
<dbReference type="SMART" id="SM00014">
    <property type="entry name" value="acidPPc"/>
    <property type="match status" value="1"/>
</dbReference>
<dbReference type="EMBL" id="QOVW01000068">
    <property type="protein sequence ID" value="RDB36057.1"/>
    <property type="molecule type" value="Genomic_DNA"/>
</dbReference>
<keyword evidence="4" id="KW-1185">Reference proteome</keyword>
<dbReference type="SUPFAM" id="SSF48317">
    <property type="entry name" value="Acid phosphatase/Vanadium-dependent haloperoxidase"/>
    <property type="match status" value="1"/>
</dbReference>
<gene>
    <name evidence="3" type="ORF">DCC88_07125</name>
</gene>
<sequence>MKEKLYNSLEKINKTNANIIYAFLLFCIFTFKILHYNQQNFDFWIETIGTILQLALPFYVVVPLLWKKDFLGTKQMLKFLIAVLIIIWSLKLGLSDLLGFNTTRPRGGDMSFPSGHTAGAFLGSVFLTIRYGWKYALVVLPLAFYVAFSRIFSKAHWPADVVASIVICTILGLMIVRPFKK</sequence>
<dbReference type="InterPro" id="IPR036938">
    <property type="entry name" value="PAP2/HPO_sf"/>
</dbReference>
<feature type="transmembrane region" description="Helical" evidence="1">
    <location>
        <begin position="77"/>
        <end position="98"/>
    </location>
</feature>
<evidence type="ECO:0000313" key="4">
    <source>
        <dbReference type="Proteomes" id="UP000253934"/>
    </source>
</evidence>
<feature type="transmembrane region" description="Helical" evidence="1">
    <location>
        <begin position="43"/>
        <end position="65"/>
    </location>
</feature>
<evidence type="ECO:0000256" key="1">
    <source>
        <dbReference type="SAM" id="Phobius"/>
    </source>
</evidence>
<feature type="transmembrane region" description="Helical" evidence="1">
    <location>
        <begin position="110"/>
        <end position="128"/>
    </location>
</feature>
<protein>
    <submittedName>
        <fullName evidence="3">Phosphatase PAP2 family protein</fullName>
    </submittedName>
</protein>
<accession>A0A369KT99</accession>
<organism evidence="3 4">
    <name type="scientific">Spirobacillus cienkowskii</name>
    <dbReference type="NCBI Taxonomy" id="495820"/>
    <lineage>
        <taxon>Bacteria</taxon>
        <taxon>Pseudomonadati</taxon>
        <taxon>Bdellovibrionota</taxon>
        <taxon>Oligoflexia</taxon>
        <taxon>Silvanigrellales</taxon>
        <taxon>Spirobacillus</taxon>
    </lineage>
</organism>
<keyword evidence="1" id="KW-0472">Membrane</keyword>
<feature type="transmembrane region" description="Helical" evidence="1">
    <location>
        <begin position="20"/>
        <end position="37"/>
    </location>
</feature>
<proteinExistence type="predicted"/>
<keyword evidence="1" id="KW-1133">Transmembrane helix</keyword>
<feature type="transmembrane region" description="Helical" evidence="1">
    <location>
        <begin position="159"/>
        <end position="176"/>
    </location>
</feature>
<evidence type="ECO:0000259" key="2">
    <source>
        <dbReference type="SMART" id="SM00014"/>
    </source>
</evidence>
<comment type="caution">
    <text evidence="3">The sequence shown here is derived from an EMBL/GenBank/DDBJ whole genome shotgun (WGS) entry which is preliminary data.</text>
</comment>
<dbReference type="Pfam" id="PF01569">
    <property type="entry name" value="PAP2"/>
    <property type="match status" value="1"/>
</dbReference>
<dbReference type="Gene3D" id="1.20.144.10">
    <property type="entry name" value="Phosphatidic acid phosphatase type 2/haloperoxidase"/>
    <property type="match status" value="1"/>
</dbReference>
<feature type="domain" description="Phosphatidic acid phosphatase type 2/haloperoxidase" evidence="2">
    <location>
        <begin position="71"/>
        <end position="176"/>
    </location>
</feature>
<evidence type="ECO:0000313" key="3">
    <source>
        <dbReference type="EMBL" id="RDB36057.1"/>
    </source>
</evidence>
<dbReference type="AlphaFoldDB" id="A0A369KT99"/>
<dbReference type="InterPro" id="IPR000326">
    <property type="entry name" value="PAP2/HPO"/>
</dbReference>